<proteinExistence type="predicted"/>
<dbReference type="AlphaFoldDB" id="A0A0F9MZJ9"/>
<keyword evidence="1" id="KW-0175">Coiled coil</keyword>
<name>A0A0F9MZJ9_9ZZZZ</name>
<sequence length="96" mass="11367">MKKLSTYNFDDLIELVQQRHNRALTYPSVRMHNKWQESVIELKNRFRVLEKQVSDLEEALFGLIPVSFHGDKKAFNDTDFTEAFKKMVLLAYMKNA</sequence>
<feature type="coiled-coil region" evidence="1">
    <location>
        <begin position="32"/>
        <end position="59"/>
    </location>
</feature>
<protein>
    <submittedName>
        <fullName evidence="2">Uncharacterized protein</fullName>
    </submittedName>
</protein>
<comment type="caution">
    <text evidence="2">The sequence shown here is derived from an EMBL/GenBank/DDBJ whole genome shotgun (WGS) entry which is preliminary data.</text>
</comment>
<evidence type="ECO:0000313" key="2">
    <source>
        <dbReference type="EMBL" id="KKM82030.1"/>
    </source>
</evidence>
<reference evidence="2" key="1">
    <citation type="journal article" date="2015" name="Nature">
        <title>Complex archaea that bridge the gap between prokaryotes and eukaryotes.</title>
        <authorList>
            <person name="Spang A."/>
            <person name="Saw J.H."/>
            <person name="Jorgensen S.L."/>
            <person name="Zaremba-Niedzwiedzka K."/>
            <person name="Martijn J."/>
            <person name="Lind A.E."/>
            <person name="van Eijk R."/>
            <person name="Schleper C."/>
            <person name="Guy L."/>
            <person name="Ettema T.J."/>
        </authorList>
    </citation>
    <scope>NUCLEOTIDE SEQUENCE</scope>
</reference>
<evidence type="ECO:0000256" key="1">
    <source>
        <dbReference type="SAM" id="Coils"/>
    </source>
</evidence>
<dbReference type="EMBL" id="LAZR01007926">
    <property type="protein sequence ID" value="KKM82030.1"/>
    <property type="molecule type" value="Genomic_DNA"/>
</dbReference>
<gene>
    <name evidence="2" type="ORF">LCGC14_1323690</name>
</gene>
<accession>A0A0F9MZJ9</accession>
<organism evidence="2">
    <name type="scientific">marine sediment metagenome</name>
    <dbReference type="NCBI Taxonomy" id="412755"/>
    <lineage>
        <taxon>unclassified sequences</taxon>
        <taxon>metagenomes</taxon>
        <taxon>ecological metagenomes</taxon>
    </lineage>
</organism>